<evidence type="ECO:0000313" key="2">
    <source>
        <dbReference type="Proteomes" id="UP000318878"/>
    </source>
</evidence>
<dbReference type="RefSeq" id="WP_146431282.1">
    <property type="nucleotide sequence ID" value="NZ_SJPF01000002.1"/>
</dbReference>
<dbReference type="AlphaFoldDB" id="A0A5C5VA36"/>
<dbReference type="EMBL" id="SJPF01000002">
    <property type="protein sequence ID" value="TWT34759.1"/>
    <property type="molecule type" value="Genomic_DNA"/>
</dbReference>
<keyword evidence="2" id="KW-1185">Reference proteome</keyword>
<dbReference type="Proteomes" id="UP000318878">
    <property type="component" value="Unassembled WGS sequence"/>
</dbReference>
<evidence type="ECO:0000313" key="1">
    <source>
        <dbReference type="EMBL" id="TWT34759.1"/>
    </source>
</evidence>
<protein>
    <submittedName>
        <fullName evidence="1">Uncharacterized protein</fullName>
    </submittedName>
</protein>
<comment type="caution">
    <text evidence="1">The sequence shown here is derived from an EMBL/GenBank/DDBJ whole genome shotgun (WGS) entry which is preliminary data.</text>
</comment>
<dbReference type="OrthoDB" id="280651at2"/>
<name>A0A5C5VA36_9BACT</name>
<sequence>MRSRSPSRKSTDCYGLDLLLRVQGYAEGPAVLALWRRFAWTPQGSPRPKFRLSDKMILQAERQLVAAFLALPK</sequence>
<reference evidence="1 2" key="1">
    <citation type="submission" date="2019-02" db="EMBL/GenBank/DDBJ databases">
        <title>Deep-cultivation of Planctomycetes and their phenomic and genomic characterization uncovers novel biology.</title>
        <authorList>
            <person name="Wiegand S."/>
            <person name="Jogler M."/>
            <person name="Boedeker C."/>
            <person name="Pinto D."/>
            <person name="Vollmers J."/>
            <person name="Rivas-Marin E."/>
            <person name="Kohn T."/>
            <person name="Peeters S.H."/>
            <person name="Heuer A."/>
            <person name="Rast P."/>
            <person name="Oberbeckmann S."/>
            <person name="Bunk B."/>
            <person name="Jeske O."/>
            <person name="Meyerdierks A."/>
            <person name="Storesund J.E."/>
            <person name="Kallscheuer N."/>
            <person name="Luecker S."/>
            <person name="Lage O.M."/>
            <person name="Pohl T."/>
            <person name="Merkel B.J."/>
            <person name="Hornburger P."/>
            <person name="Mueller R.-W."/>
            <person name="Bruemmer F."/>
            <person name="Labrenz M."/>
            <person name="Spormann A.M."/>
            <person name="Op Den Camp H."/>
            <person name="Overmann J."/>
            <person name="Amann R."/>
            <person name="Jetten M.S.M."/>
            <person name="Mascher T."/>
            <person name="Medema M.H."/>
            <person name="Devos D.P."/>
            <person name="Kaster A.-K."/>
            <person name="Ovreas L."/>
            <person name="Rohde M."/>
            <person name="Galperin M.Y."/>
            <person name="Jogler C."/>
        </authorList>
    </citation>
    <scope>NUCLEOTIDE SEQUENCE [LARGE SCALE GENOMIC DNA]</scope>
    <source>
        <strain evidence="1 2">Enr8</strain>
    </source>
</reference>
<organism evidence="1 2">
    <name type="scientific">Blastopirellula retiformator</name>
    <dbReference type="NCBI Taxonomy" id="2527970"/>
    <lineage>
        <taxon>Bacteria</taxon>
        <taxon>Pseudomonadati</taxon>
        <taxon>Planctomycetota</taxon>
        <taxon>Planctomycetia</taxon>
        <taxon>Pirellulales</taxon>
        <taxon>Pirellulaceae</taxon>
        <taxon>Blastopirellula</taxon>
    </lineage>
</organism>
<accession>A0A5C5VA36</accession>
<gene>
    <name evidence="1" type="ORF">Enr8_21730</name>
</gene>
<proteinExistence type="predicted"/>